<evidence type="ECO:0000259" key="1">
    <source>
        <dbReference type="Pfam" id="PF13456"/>
    </source>
</evidence>
<comment type="caution">
    <text evidence="2">The sequence shown here is derived from an EMBL/GenBank/DDBJ whole genome shotgun (WGS) entry which is preliminary data.</text>
</comment>
<dbReference type="InterPro" id="IPR036397">
    <property type="entry name" value="RNaseH_sf"/>
</dbReference>
<dbReference type="InParanoid" id="A0A7J7CE94"/>
<dbReference type="Gene3D" id="3.30.420.10">
    <property type="entry name" value="Ribonuclease H-like superfamily/Ribonuclease H"/>
    <property type="match status" value="1"/>
</dbReference>
<dbReference type="SUPFAM" id="SSF53098">
    <property type="entry name" value="Ribonuclease H-like"/>
    <property type="match status" value="1"/>
</dbReference>
<dbReference type="PANTHER" id="PTHR47074:SF48">
    <property type="entry name" value="POLYNUCLEOTIDYL TRANSFERASE, RIBONUCLEASE H-LIKE SUPERFAMILY PROTEIN"/>
    <property type="match status" value="1"/>
</dbReference>
<accession>A0A7J7CE94</accession>
<dbReference type="InterPro" id="IPR044730">
    <property type="entry name" value="RNase_H-like_dom_plant"/>
</dbReference>
<dbReference type="EMBL" id="JAAARO010000018">
    <property type="protein sequence ID" value="KAF5732459.1"/>
    <property type="molecule type" value="Genomic_DNA"/>
</dbReference>
<dbReference type="InterPro" id="IPR052929">
    <property type="entry name" value="RNase_H-like_EbsB-rel"/>
</dbReference>
<keyword evidence="3" id="KW-1185">Reference proteome</keyword>
<gene>
    <name evidence="2" type="ORF">HS088_TW18G01154</name>
</gene>
<dbReference type="GO" id="GO:0003676">
    <property type="term" value="F:nucleic acid binding"/>
    <property type="evidence" value="ECO:0007669"/>
    <property type="project" value="InterPro"/>
</dbReference>
<dbReference type="CDD" id="cd06222">
    <property type="entry name" value="RNase_H_like"/>
    <property type="match status" value="1"/>
</dbReference>
<dbReference type="AlphaFoldDB" id="A0A7J7CE94"/>
<dbReference type="Pfam" id="PF13456">
    <property type="entry name" value="RVT_3"/>
    <property type="match status" value="1"/>
</dbReference>
<dbReference type="Proteomes" id="UP000593562">
    <property type="component" value="Unassembled WGS sequence"/>
</dbReference>
<dbReference type="InterPro" id="IPR002156">
    <property type="entry name" value="RNaseH_domain"/>
</dbReference>
<protein>
    <submittedName>
        <fullName evidence="2">Putative ribonuclease H protein</fullName>
    </submittedName>
</protein>
<reference evidence="2 3" key="1">
    <citation type="journal article" date="2020" name="Nat. Commun.">
        <title>Genome of Tripterygium wilfordii and identification of cytochrome P450 involved in triptolide biosynthesis.</title>
        <authorList>
            <person name="Tu L."/>
            <person name="Su P."/>
            <person name="Zhang Z."/>
            <person name="Gao L."/>
            <person name="Wang J."/>
            <person name="Hu T."/>
            <person name="Zhou J."/>
            <person name="Zhang Y."/>
            <person name="Zhao Y."/>
            <person name="Liu Y."/>
            <person name="Song Y."/>
            <person name="Tong Y."/>
            <person name="Lu Y."/>
            <person name="Yang J."/>
            <person name="Xu C."/>
            <person name="Jia M."/>
            <person name="Peters R.J."/>
            <person name="Huang L."/>
            <person name="Gao W."/>
        </authorList>
    </citation>
    <scope>NUCLEOTIDE SEQUENCE [LARGE SCALE GENOMIC DNA]</scope>
    <source>
        <strain evidence="3">cv. XIE 37</strain>
        <tissue evidence="2">Leaf</tissue>
    </source>
</reference>
<evidence type="ECO:0000313" key="2">
    <source>
        <dbReference type="EMBL" id="KAF5732459.1"/>
    </source>
</evidence>
<proteinExistence type="predicted"/>
<dbReference type="GO" id="GO:0004523">
    <property type="term" value="F:RNA-DNA hybrid ribonuclease activity"/>
    <property type="evidence" value="ECO:0007669"/>
    <property type="project" value="InterPro"/>
</dbReference>
<dbReference type="PANTHER" id="PTHR47074">
    <property type="entry name" value="BNAC02G40300D PROTEIN"/>
    <property type="match status" value="1"/>
</dbReference>
<dbReference type="InterPro" id="IPR012337">
    <property type="entry name" value="RNaseH-like_sf"/>
</dbReference>
<feature type="domain" description="RNase H type-1" evidence="1">
    <location>
        <begin position="9"/>
        <end position="109"/>
    </location>
</feature>
<sequence length="110" mass="12046">MGWSSRIPNWDAAVEARSKRTGLWVVFRNDGGDVVACSTLLRQTCIESTLAEALGALQAVQLAGDLRSNHLLLEGDSAIIVDAIRGGESHLTAWRSVVMEIRRLLLRFVS</sequence>
<organism evidence="2 3">
    <name type="scientific">Tripterygium wilfordii</name>
    <name type="common">Thunder God vine</name>
    <dbReference type="NCBI Taxonomy" id="458696"/>
    <lineage>
        <taxon>Eukaryota</taxon>
        <taxon>Viridiplantae</taxon>
        <taxon>Streptophyta</taxon>
        <taxon>Embryophyta</taxon>
        <taxon>Tracheophyta</taxon>
        <taxon>Spermatophyta</taxon>
        <taxon>Magnoliopsida</taxon>
        <taxon>eudicotyledons</taxon>
        <taxon>Gunneridae</taxon>
        <taxon>Pentapetalae</taxon>
        <taxon>rosids</taxon>
        <taxon>fabids</taxon>
        <taxon>Celastrales</taxon>
        <taxon>Celastraceae</taxon>
        <taxon>Tripterygium</taxon>
    </lineage>
</organism>
<name>A0A7J7CE94_TRIWF</name>
<evidence type="ECO:0000313" key="3">
    <source>
        <dbReference type="Proteomes" id="UP000593562"/>
    </source>
</evidence>